<evidence type="ECO:0000256" key="3">
    <source>
        <dbReference type="ARBA" id="ARBA00022801"/>
    </source>
</evidence>
<evidence type="ECO:0000256" key="2">
    <source>
        <dbReference type="ARBA" id="ARBA00022729"/>
    </source>
</evidence>
<evidence type="ECO:0000256" key="1">
    <source>
        <dbReference type="ARBA" id="ARBA00022487"/>
    </source>
</evidence>
<dbReference type="Proteomes" id="UP000322214">
    <property type="component" value="Chromosome"/>
</dbReference>
<reference evidence="5 6" key="1">
    <citation type="submission" date="2019-08" db="EMBL/GenBank/DDBJ databases">
        <title>Deep-cultivation of Planctomycetes and their phenomic and genomic characterization uncovers novel biology.</title>
        <authorList>
            <person name="Wiegand S."/>
            <person name="Jogler M."/>
            <person name="Boedeker C."/>
            <person name="Pinto D."/>
            <person name="Vollmers J."/>
            <person name="Rivas-Marin E."/>
            <person name="Kohn T."/>
            <person name="Peeters S.H."/>
            <person name="Heuer A."/>
            <person name="Rast P."/>
            <person name="Oberbeckmann S."/>
            <person name="Bunk B."/>
            <person name="Jeske O."/>
            <person name="Meyerdierks A."/>
            <person name="Storesund J.E."/>
            <person name="Kallscheuer N."/>
            <person name="Luecker S."/>
            <person name="Lage O.M."/>
            <person name="Pohl T."/>
            <person name="Merkel B.J."/>
            <person name="Hornburger P."/>
            <person name="Mueller R.-W."/>
            <person name="Bruemmer F."/>
            <person name="Labrenz M."/>
            <person name="Spormann A.M."/>
            <person name="Op den Camp H."/>
            <person name="Overmann J."/>
            <person name="Amann R."/>
            <person name="Jetten M.S.M."/>
            <person name="Mascher T."/>
            <person name="Medema M.H."/>
            <person name="Devos D.P."/>
            <person name="Kaster A.-K."/>
            <person name="Ovreas L."/>
            <person name="Rohde M."/>
            <person name="Galperin M.Y."/>
            <person name="Jogler C."/>
        </authorList>
    </citation>
    <scope>NUCLEOTIDE SEQUENCE [LARGE SCALE GENOMIC DNA]</scope>
    <source>
        <strain evidence="5 6">FC18</strain>
    </source>
</reference>
<dbReference type="KEGG" id="mff:MFFC18_29510"/>
<dbReference type="Pfam" id="PF22244">
    <property type="entry name" value="GCE_fung"/>
    <property type="match status" value="1"/>
</dbReference>
<evidence type="ECO:0000313" key="6">
    <source>
        <dbReference type="Proteomes" id="UP000322214"/>
    </source>
</evidence>
<name>A0A5B9PC44_9BACT</name>
<dbReference type="SUPFAM" id="SSF53474">
    <property type="entry name" value="alpha/beta-Hydrolases"/>
    <property type="match status" value="1"/>
</dbReference>
<dbReference type="EMBL" id="CP042912">
    <property type="protein sequence ID" value="QEG23059.1"/>
    <property type="molecule type" value="Genomic_DNA"/>
</dbReference>
<dbReference type="Gene3D" id="3.40.50.1820">
    <property type="entry name" value="alpha/beta hydrolase"/>
    <property type="match status" value="1"/>
</dbReference>
<evidence type="ECO:0000313" key="5">
    <source>
        <dbReference type="EMBL" id="QEG23059.1"/>
    </source>
</evidence>
<organism evidence="5 6">
    <name type="scientific">Mariniblastus fucicola</name>
    <dbReference type="NCBI Taxonomy" id="980251"/>
    <lineage>
        <taxon>Bacteria</taxon>
        <taxon>Pseudomonadati</taxon>
        <taxon>Planctomycetota</taxon>
        <taxon>Planctomycetia</taxon>
        <taxon>Pirellulales</taxon>
        <taxon>Pirellulaceae</taxon>
        <taxon>Mariniblastus</taxon>
    </lineage>
</organism>
<dbReference type="GO" id="GO:0052689">
    <property type="term" value="F:carboxylic ester hydrolase activity"/>
    <property type="evidence" value="ECO:0007669"/>
    <property type="project" value="UniProtKB-KW"/>
</dbReference>
<dbReference type="InterPro" id="IPR029058">
    <property type="entry name" value="AB_hydrolase_fold"/>
</dbReference>
<keyword evidence="3" id="KW-0378">Hydrolase</keyword>
<evidence type="ECO:0000259" key="4">
    <source>
        <dbReference type="Pfam" id="PF22244"/>
    </source>
</evidence>
<protein>
    <recommendedName>
        <fullName evidence="4">4-O-methyl-glucuronoyl methylesterase-like domain-containing protein</fullName>
    </recommendedName>
</protein>
<accession>A0A5B9PC44</accession>
<keyword evidence="1" id="KW-0719">Serine esterase</keyword>
<dbReference type="RefSeq" id="WP_238381329.1">
    <property type="nucleotide sequence ID" value="NZ_CP042912.1"/>
</dbReference>
<dbReference type="InterPro" id="IPR054579">
    <property type="entry name" value="GCE-like_dom"/>
</dbReference>
<keyword evidence="2" id="KW-0732">Signal</keyword>
<feature type="domain" description="4-O-methyl-glucuronoyl methylesterase-like" evidence="4">
    <location>
        <begin position="207"/>
        <end position="388"/>
    </location>
</feature>
<proteinExistence type="predicted"/>
<keyword evidence="6" id="KW-1185">Reference proteome</keyword>
<dbReference type="STRING" id="980251.GCA_001642875_04008"/>
<gene>
    <name evidence="5" type="ORF">MFFC18_29510</name>
</gene>
<sequence>MKLRTLLSFTVFGLVAYMLTDPLTTDAQDANYDESKIPAYTLPDPLTFNDGSTVASSDDWETRRSEIVQLFKDHVFGAMPARSPETQRVVFKIFSESSIAFRVDPDDLESELVEAKLKEFDIVLGVDGSGKEHRIRMLLVLPGNDTTNTPVFLGYNFQGNHTVHSSKKISLSKVWNRDRECATALESTRGSKSSRWPLGLIVSKGYGVATVYYGDVDPDFDDEFQNGVHPLYPELQGREDNWTSIGAWAWGLSRMVDFFESIPDVDGSRVAVFGHSRLGKTSLWAGATDNRFRVVISNNSGCGGAALARRQIGETVKRINTVFPHWFCLQHKSYNDSVHEMPVDHHMLLAAIAPRPVYVASAQGDQWADPKGEFLAAFHASPVYRMLGLKGLGIAIDTDSENVESVQAPKMPVLGKRIGDRVGYHIREGKHDITRYDWEQFLSFSSRFLR</sequence>
<dbReference type="AlphaFoldDB" id="A0A5B9PC44"/>